<sequence length="682" mass="76106">MTTLGVDTAREASSGKTRAQWETEHPVLFLLSPQNDAAHAVMAHDPNPERLRQSNPQPTEPKKYRILARASDKIVKPGAVLTLGTGPGNHFVLPTQNDYKEEHCQFILHPKSEELIVRDLSGGNTNVEVSIHAEHETTAPPSHFVIRDAGSSRQMAIPSLKDSRMTITVRLGSSRGNNSKTADFCFTWDKAFSTPPDLHLSFTKAFSNTVQGQPSRLLLRAQALHYSAKNHPILPLAKPLSNPIPHLHWYDYDLKYSHEQISYGGLISWKLGRALDLQTGGLYCIKYPKQYLDREELDMRREIAFFEGDKKLKHDNILEVFQLEQDPTTQIRRAGSLITDGFDMTLEVLIVDAARNHYTHYEDKGEGGCCARPSLDERPEWVPDLVEDLVSVLKYTHARKITHRNISPATVAVRLLLPHGGSPPKTAGGGHERKFSFLLKDFGSAVDRTEKAPQVTSATYLPAAFSYEPPESRMSSAGRESEKFDLWQFGVLMLEATSLVCESESTMDDRLWSIKLGWMGIPGANVLKPPQAVPKVTGVFDIANMPPSHPPAGPRREGEAAWNEQLRQRWWDRMDGFAQAAKKAGAHSEAPKKAPGAAERKDLGSGKEAKLEEPWRPSIQPTWITRFLFSNPSERGSIEDVHMEEYIKLDKEQREAKQAGARPTAPVVPSVPIRLPVGGTHR</sequence>
<evidence type="ECO:0000313" key="3">
    <source>
        <dbReference type="EMBL" id="KAK0717649.1"/>
    </source>
</evidence>
<dbReference type="GO" id="GO:0004672">
    <property type="term" value="F:protein kinase activity"/>
    <property type="evidence" value="ECO:0007669"/>
    <property type="project" value="InterPro"/>
</dbReference>
<dbReference type="InterPro" id="IPR000719">
    <property type="entry name" value="Prot_kinase_dom"/>
</dbReference>
<dbReference type="Proteomes" id="UP001172101">
    <property type="component" value="Unassembled WGS sequence"/>
</dbReference>
<name>A0AA40DV94_9PEZI</name>
<organism evidence="3 4">
    <name type="scientific">Lasiosphaeria miniovina</name>
    <dbReference type="NCBI Taxonomy" id="1954250"/>
    <lineage>
        <taxon>Eukaryota</taxon>
        <taxon>Fungi</taxon>
        <taxon>Dikarya</taxon>
        <taxon>Ascomycota</taxon>
        <taxon>Pezizomycotina</taxon>
        <taxon>Sordariomycetes</taxon>
        <taxon>Sordariomycetidae</taxon>
        <taxon>Sordariales</taxon>
        <taxon>Lasiosphaeriaceae</taxon>
        <taxon>Lasiosphaeria</taxon>
    </lineage>
</organism>
<dbReference type="SUPFAM" id="SSF56112">
    <property type="entry name" value="Protein kinase-like (PK-like)"/>
    <property type="match status" value="1"/>
</dbReference>
<dbReference type="PROSITE" id="PS50011">
    <property type="entry name" value="PROTEIN_KINASE_DOM"/>
    <property type="match status" value="1"/>
</dbReference>
<protein>
    <recommendedName>
        <fullName evidence="2">Protein kinase domain-containing protein</fullName>
    </recommendedName>
</protein>
<dbReference type="InterPro" id="IPR011009">
    <property type="entry name" value="Kinase-like_dom_sf"/>
</dbReference>
<feature type="domain" description="Protein kinase" evidence="2">
    <location>
        <begin position="255"/>
        <end position="647"/>
    </location>
</feature>
<evidence type="ECO:0000259" key="2">
    <source>
        <dbReference type="PROSITE" id="PS50011"/>
    </source>
</evidence>
<dbReference type="RefSeq" id="XP_060296442.1">
    <property type="nucleotide sequence ID" value="XM_060434256.1"/>
</dbReference>
<dbReference type="AlphaFoldDB" id="A0AA40DV94"/>
<gene>
    <name evidence="3" type="ORF">B0T26DRAFT_300760</name>
</gene>
<keyword evidence="4" id="KW-1185">Reference proteome</keyword>
<dbReference type="EMBL" id="JAUIRO010000004">
    <property type="protein sequence ID" value="KAK0717649.1"/>
    <property type="molecule type" value="Genomic_DNA"/>
</dbReference>
<evidence type="ECO:0000313" key="4">
    <source>
        <dbReference type="Proteomes" id="UP001172101"/>
    </source>
</evidence>
<feature type="region of interest" description="Disordered" evidence="1">
    <location>
        <begin position="578"/>
        <end position="613"/>
    </location>
</feature>
<reference evidence="3" key="1">
    <citation type="submission" date="2023-06" db="EMBL/GenBank/DDBJ databases">
        <title>Genome-scale phylogeny and comparative genomics of the fungal order Sordariales.</title>
        <authorList>
            <consortium name="Lawrence Berkeley National Laboratory"/>
            <person name="Hensen N."/>
            <person name="Bonometti L."/>
            <person name="Westerberg I."/>
            <person name="Brannstrom I.O."/>
            <person name="Guillou S."/>
            <person name="Cros-Aarteil S."/>
            <person name="Calhoun S."/>
            <person name="Haridas S."/>
            <person name="Kuo A."/>
            <person name="Mondo S."/>
            <person name="Pangilinan J."/>
            <person name="Riley R."/>
            <person name="LaButti K."/>
            <person name="Andreopoulos B."/>
            <person name="Lipzen A."/>
            <person name="Chen C."/>
            <person name="Yanf M."/>
            <person name="Daum C."/>
            <person name="Ng V."/>
            <person name="Clum A."/>
            <person name="Steindorff A."/>
            <person name="Ohm R."/>
            <person name="Martin F."/>
            <person name="Silar P."/>
            <person name="Natvig D."/>
            <person name="Lalanne C."/>
            <person name="Gautier V."/>
            <person name="Ament-velasquez S.L."/>
            <person name="Kruys A."/>
            <person name="Hutchinson M.I."/>
            <person name="Powell A.J."/>
            <person name="Barry K."/>
            <person name="Miller A.N."/>
            <person name="Grigoriev I.V."/>
            <person name="Debuchy R."/>
            <person name="Gladieux P."/>
            <person name="Thoren M.H."/>
            <person name="Johannesson H."/>
        </authorList>
    </citation>
    <scope>NUCLEOTIDE SEQUENCE</scope>
    <source>
        <strain evidence="3">SMH2392-1A</strain>
    </source>
</reference>
<evidence type="ECO:0000256" key="1">
    <source>
        <dbReference type="SAM" id="MobiDB-lite"/>
    </source>
</evidence>
<comment type="caution">
    <text evidence="3">The sequence shown here is derived from an EMBL/GenBank/DDBJ whole genome shotgun (WGS) entry which is preliminary data.</text>
</comment>
<dbReference type="Gene3D" id="1.10.510.10">
    <property type="entry name" value="Transferase(Phosphotransferase) domain 1"/>
    <property type="match status" value="1"/>
</dbReference>
<proteinExistence type="predicted"/>
<dbReference type="GO" id="GO:0005524">
    <property type="term" value="F:ATP binding"/>
    <property type="evidence" value="ECO:0007669"/>
    <property type="project" value="InterPro"/>
</dbReference>
<feature type="compositionally biased region" description="Basic and acidic residues" evidence="1">
    <location>
        <begin position="598"/>
        <end position="613"/>
    </location>
</feature>
<accession>A0AA40DV94</accession>
<dbReference type="GeneID" id="85317526"/>
<feature type="region of interest" description="Disordered" evidence="1">
    <location>
        <begin position="652"/>
        <end position="682"/>
    </location>
</feature>